<proteinExistence type="predicted"/>
<name>A0A829M243_9MYCO</name>
<evidence type="ECO:0000313" key="2">
    <source>
        <dbReference type="Proteomes" id="UP000018502"/>
    </source>
</evidence>
<organism evidence="1 2">
    <name type="scientific">Mycobacteroides abscessus MAB_091912_2446</name>
    <dbReference type="NCBI Taxonomy" id="1335414"/>
    <lineage>
        <taxon>Bacteria</taxon>
        <taxon>Bacillati</taxon>
        <taxon>Actinomycetota</taxon>
        <taxon>Actinomycetes</taxon>
        <taxon>Mycobacteriales</taxon>
        <taxon>Mycobacteriaceae</taxon>
        <taxon>Mycobacteroides</taxon>
        <taxon>Mycobacteroides abscessus</taxon>
    </lineage>
</organism>
<dbReference type="EMBL" id="AYTF01000002">
    <property type="protein sequence ID" value="ESV62279.1"/>
    <property type="molecule type" value="Genomic_DNA"/>
</dbReference>
<accession>A0A829M243</accession>
<dbReference type="AlphaFoldDB" id="A0A829M243"/>
<protein>
    <submittedName>
        <fullName evidence="1">Uncharacterized protein</fullName>
    </submittedName>
</protein>
<evidence type="ECO:0000313" key="1">
    <source>
        <dbReference type="EMBL" id="ESV62279.1"/>
    </source>
</evidence>
<sequence length="41" mass="4673">MHACEVIPLVHVLAIFAWYLLPSRGEARSPDRESGLFTFQD</sequence>
<reference evidence="1 2" key="1">
    <citation type="journal article" date="2014" name="Emerg. Infect. Dis.">
        <title>High-level Relatedness among Mycobacterium abscessus subsp. massiliense Strains from Widely Separated Outbreaks.</title>
        <authorList>
            <person name="Tettelin H."/>
            <person name="Davidson R.M."/>
            <person name="Agrawal S."/>
            <person name="Aitken M.L."/>
            <person name="Shallom S."/>
            <person name="Hasan N.A."/>
            <person name="Strong M."/>
            <person name="Nogueira de Moura V.C."/>
            <person name="De Groote M.A."/>
            <person name="Duarte R.S."/>
            <person name="Hine E."/>
            <person name="Parankush S."/>
            <person name="Su Q."/>
            <person name="Daugherty S.C."/>
            <person name="Fraser C.M."/>
            <person name="Brown-Elliott B.A."/>
            <person name="Wallace R.J.Jr."/>
            <person name="Holland S.M."/>
            <person name="Sampaio E.P."/>
            <person name="Olivier K.N."/>
            <person name="Jackson M."/>
            <person name="Zelazny A.M."/>
        </authorList>
    </citation>
    <scope>NUCLEOTIDE SEQUENCE [LARGE SCALE GENOMIC DNA]</scope>
    <source>
        <strain evidence="1 2">MAB_091912_2446</strain>
    </source>
</reference>
<gene>
    <name evidence="1" type="ORF">L833_4684</name>
</gene>
<comment type="caution">
    <text evidence="1">The sequence shown here is derived from an EMBL/GenBank/DDBJ whole genome shotgun (WGS) entry which is preliminary data.</text>
</comment>
<dbReference type="Proteomes" id="UP000018502">
    <property type="component" value="Unassembled WGS sequence"/>
</dbReference>